<evidence type="ECO:0000259" key="8">
    <source>
        <dbReference type="PROSITE" id="PS51369"/>
    </source>
</evidence>
<evidence type="ECO:0000313" key="11">
    <source>
        <dbReference type="Proteomes" id="UP001058974"/>
    </source>
</evidence>
<name>A0A9D4WFU8_PEA</name>
<gene>
    <name evidence="10" type="ORF">KIW84_065579</name>
</gene>
<evidence type="ECO:0000256" key="1">
    <source>
        <dbReference type="ARBA" id="ARBA00004123"/>
    </source>
</evidence>
<dbReference type="Pfam" id="PF03634">
    <property type="entry name" value="TCP"/>
    <property type="match status" value="1"/>
</dbReference>
<dbReference type="EMBL" id="JAMSHJ010000006">
    <property type="protein sequence ID" value="KAI5400772.1"/>
    <property type="molecule type" value="Genomic_DNA"/>
</dbReference>
<reference evidence="10 11" key="1">
    <citation type="journal article" date="2022" name="Nat. Genet.">
        <title>Improved pea reference genome and pan-genome highlight genomic features and evolutionary characteristics.</title>
        <authorList>
            <person name="Yang T."/>
            <person name="Liu R."/>
            <person name="Luo Y."/>
            <person name="Hu S."/>
            <person name="Wang D."/>
            <person name="Wang C."/>
            <person name="Pandey M.K."/>
            <person name="Ge S."/>
            <person name="Xu Q."/>
            <person name="Li N."/>
            <person name="Li G."/>
            <person name="Huang Y."/>
            <person name="Saxena R.K."/>
            <person name="Ji Y."/>
            <person name="Li M."/>
            <person name="Yan X."/>
            <person name="He Y."/>
            <person name="Liu Y."/>
            <person name="Wang X."/>
            <person name="Xiang C."/>
            <person name="Varshney R.K."/>
            <person name="Ding H."/>
            <person name="Gao S."/>
            <person name="Zong X."/>
        </authorList>
    </citation>
    <scope>NUCLEOTIDE SEQUENCE [LARGE SCALE GENOMIC DNA]</scope>
    <source>
        <strain evidence="10 11">cv. Zhongwan 6</strain>
    </source>
</reference>
<dbReference type="AlphaFoldDB" id="A0A9D4WFU8"/>
<evidence type="ECO:0000256" key="4">
    <source>
        <dbReference type="ARBA" id="ARBA00023125"/>
    </source>
</evidence>
<dbReference type="PROSITE" id="PS51369">
    <property type="entry name" value="TCP"/>
    <property type="match status" value="1"/>
</dbReference>
<sequence length="451" mass="51084">TTVLNCDLSKQNLGFSTIENWFQMFSFPNNFPSSSSSSYPNNFPSSSSSSYPNNNNNNTLSFLIDNNPQNNDFPSLLDDPLSSLPFTTSTTHHHDVVVPLFHDHETTTLASNLAVSDYHNNNGSMFEPPDSSNFGGFPNFLVKQKQPSVIVGKKDRHSKIHTSQGLRDRRVRLSSEIARKFFDLQDMLEFDKPSNTLEWLFNKSDTAIKELARTKNACYNNNNDDNNINNNNAFFESNSNKSFSGGGADGGCSKGRKLKWTQKEETKKESRERARARARERTCYKMCSSGRMQEEIRYSSIADSTANAQMLQQLMSSTSSPVDSTETEAYARWRHLLQLQTYNNPSYSHNHHHTLMDCEIPRDHGGFNLIEESIMIKRNMMSSSSSSSSHYQHHQQNLIPNIPKELPSFNNNTNDYSLFPYSTSNWENNNGGCSNFCGIATMNLSSCFMNQ</sequence>
<keyword evidence="5" id="KW-0804">Transcription</keyword>
<feature type="non-terminal residue" evidence="10">
    <location>
        <position position="451"/>
    </location>
</feature>
<dbReference type="Gramene" id="Psat06G0557900-T1">
    <property type="protein sequence ID" value="KAI5400772.1"/>
    <property type="gene ID" value="KIW84_065579"/>
</dbReference>
<keyword evidence="2" id="KW-0217">Developmental protein</keyword>
<evidence type="ECO:0000313" key="10">
    <source>
        <dbReference type="EMBL" id="KAI5400772.1"/>
    </source>
</evidence>
<dbReference type="InterPro" id="IPR017887">
    <property type="entry name" value="TF_TCP_subgr"/>
</dbReference>
<dbReference type="GO" id="GO:0043565">
    <property type="term" value="F:sequence-specific DNA binding"/>
    <property type="evidence" value="ECO:0007669"/>
    <property type="project" value="TreeGrafter"/>
</dbReference>
<keyword evidence="6" id="KW-0539">Nucleus</keyword>
<dbReference type="GO" id="GO:0003700">
    <property type="term" value="F:DNA-binding transcription factor activity"/>
    <property type="evidence" value="ECO:0007669"/>
    <property type="project" value="InterPro"/>
</dbReference>
<comment type="subcellular location">
    <subcellularLocation>
        <location evidence="1">Nucleus</location>
    </subcellularLocation>
</comment>
<dbReference type="GO" id="GO:0005634">
    <property type="term" value="C:nucleus"/>
    <property type="evidence" value="ECO:0007669"/>
    <property type="project" value="UniProtKB-SubCell"/>
</dbReference>
<dbReference type="GO" id="GO:2000032">
    <property type="term" value="P:regulation of secondary shoot formation"/>
    <property type="evidence" value="ECO:0007669"/>
    <property type="project" value="TreeGrafter"/>
</dbReference>
<comment type="caution">
    <text evidence="10">The sequence shown here is derived from an EMBL/GenBank/DDBJ whole genome shotgun (WGS) entry which is preliminary data.</text>
</comment>
<dbReference type="SMR" id="A0A9D4WFU8"/>
<protein>
    <submittedName>
        <fullName evidence="10">Uncharacterized protein</fullName>
    </submittedName>
</protein>
<proteinExistence type="predicted"/>
<accession>A0A9D4WFU8</accession>
<feature type="domain" description="TCP" evidence="8">
    <location>
        <begin position="153"/>
        <end position="211"/>
    </location>
</feature>
<dbReference type="InterPro" id="IPR005333">
    <property type="entry name" value="Transcription_factor_TCP"/>
</dbReference>
<dbReference type="PANTHER" id="PTHR31072:SF254">
    <property type="entry name" value="TCP FAMILY TRANSCRIPTION FACTOR"/>
    <property type="match status" value="1"/>
</dbReference>
<feature type="compositionally biased region" description="Basic and acidic residues" evidence="7">
    <location>
        <begin position="261"/>
        <end position="274"/>
    </location>
</feature>
<evidence type="ECO:0000256" key="5">
    <source>
        <dbReference type="ARBA" id="ARBA00023163"/>
    </source>
</evidence>
<evidence type="ECO:0000256" key="3">
    <source>
        <dbReference type="ARBA" id="ARBA00023015"/>
    </source>
</evidence>
<evidence type="ECO:0000259" key="9">
    <source>
        <dbReference type="PROSITE" id="PS51370"/>
    </source>
</evidence>
<dbReference type="Proteomes" id="UP001058974">
    <property type="component" value="Chromosome 6"/>
</dbReference>
<dbReference type="PROSITE" id="PS51370">
    <property type="entry name" value="R"/>
    <property type="match status" value="1"/>
</dbReference>
<evidence type="ECO:0000256" key="7">
    <source>
        <dbReference type="SAM" id="MobiDB-lite"/>
    </source>
</evidence>
<organism evidence="10 11">
    <name type="scientific">Pisum sativum</name>
    <name type="common">Garden pea</name>
    <name type="synonym">Lathyrus oleraceus</name>
    <dbReference type="NCBI Taxonomy" id="3888"/>
    <lineage>
        <taxon>Eukaryota</taxon>
        <taxon>Viridiplantae</taxon>
        <taxon>Streptophyta</taxon>
        <taxon>Embryophyta</taxon>
        <taxon>Tracheophyta</taxon>
        <taxon>Spermatophyta</taxon>
        <taxon>Magnoliopsida</taxon>
        <taxon>eudicotyledons</taxon>
        <taxon>Gunneridae</taxon>
        <taxon>Pentapetalae</taxon>
        <taxon>rosids</taxon>
        <taxon>fabids</taxon>
        <taxon>Fabales</taxon>
        <taxon>Fabaceae</taxon>
        <taxon>Papilionoideae</taxon>
        <taxon>50 kb inversion clade</taxon>
        <taxon>NPAAA clade</taxon>
        <taxon>Hologalegina</taxon>
        <taxon>IRL clade</taxon>
        <taxon>Fabeae</taxon>
        <taxon>Lathyrus</taxon>
    </lineage>
</organism>
<feature type="domain" description="R" evidence="9">
    <location>
        <begin position="268"/>
        <end position="285"/>
    </location>
</feature>
<evidence type="ECO:0000256" key="6">
    <source>
        <dbReference type="ARBA" id="ARBA00023242"/>
    </source>
</evidence>
<dbReference type="PANTHER" id="PTHR31072">
    <property type="entry name" value="TRANSCRIPTION FACTOR TCP4-RELATED"/>
    <property type="match status" value="1"/>
</dbReference>
<keyword evidence="3" id="KW-0805">Transcription regulation</keyword>
<keyword evidence="11" id="KW-1185">Reference proteome</keyword>
<keyword evidence="4" id="KW-0238">DNA-binding</keyword>
<evidence type="ECO:0000256" key="2">
    <source>
        <dbReference type="ARBA" id="ARBA00022473"/>
    </source>
</evidence>
<dbReference type="InterPro" id="IPR017888">
    <property type="entry name" value="CYC/TB1_R_domain"/>
</dbReference>
<feature type="region of interest" description="Disordered" evidence="7">
    <location>
        <begin position="245"/>
        <end position="274"/>
    </location>
</feature>